<feature type="compositionally biased region" description="Low complexity" evidence="1">
    <location>
        <begin position="147"/>
        <end position="164"/>
    </location>
</feature>
<gene>
    <name evidence="2" type="ORF">Poli38472_000865</name>
</gene>
<keyword evidence="3" id="KW-1185">Reference proteome</keyword>
<dbReference type="GO" id="GO:0000159">
    <property type="term" value="C:protein phosphatase type 2A complex"/>
    <property type="evidence" value="ECO:0007669"/>
    <property type="project" value="InterPro"/>
</dbReference>
<proteinExistence type="predicted"/>
<feature type="compositionally biased region" description="Basic residues" evidence="1">
    <location>
        <begin position="217"/>
        <end position="231"/>
    </location>
</feature>
<dbReference type="GO" id="GO:0019888">
    <property type="term" value="F:protein phosphatase regulator activity"/>
    <property type="evidence" value="ECO:0007669"/>
    <property type="project" value="InterPro"/>
</dbReference>
<dbReference type="InterPro" id="IPR016024">
    <property type="entry name" value="ARM-type_fold"/>
</dbReference>
<comment type="caution">
    <text evidence="2">The sequence shown here is derived from an EMBL/GenBank/DDBJ whole genome shotgun (WGS) entry which is preliminary data.</text>
</comment>
<evidence type="ECO:0000256" key="1">
    <source>
        <dbReference type="SAM" id="MobiDB-lite"/>
    </source>
</evidence>
<dbReference type="OrthoDB" id="71488at2759"/>
<evidence type="ECO:0000313" key="2">
    <source>
        <dbReference type="EMBL" id="TMW60823.1"/>
    </source>
</evidence>
<dbReference type="EMBL" id="SPLM01000108">
    <property type="protein sequence ID" value="TMW60823.1"/>
    <property type="molecule type" value="Genomic_DNA"/>
</dbReference>
<sequence>MSPMHDKSHASHPVSSARPMLLNAAVPPFGLPEPISGGGKGDNNVFEDATWKEQRKLKHQRDLHKRHGPRKQDPTMKSNARGTPTRHPGRSPSFAPADRHADHRGRNIPARRKEKSAMSPLLLSKSVPPARSWPPDKDGSDFFDEQSGGSNWSLNDSSSMASSAPEESFLSSSYGSRRGARTMTLFESASLFNESGHLLSHDNFNEMGTSPEIGSYNRRKSKRRVGRHKQEKAKIETSDDRLTPDEVVLELMHFLLPDVEVTKELNMLFLGGSRHHGDVFDFDDEDVDRKAKPRRNQFGSHAQSKLLEVDVMKFQASLAMLMFGKDDPDHDLPLAGTPADELVEQMITDQWISKAFLRIVKLDVAAQYDAFAVIAAIFRTLPARRSRVLKTAVTACLAIFDHQGMKRLNADGVERPVVSMKGVVSFLSTALMIVEVDSAENIHIFGSHPEEIDECLGVMCDSILDAVKLLVRSSPAQRSKSDDNQLEKYQEDSESVEATTYSAIGELVYRLTSFSPMHGEEFLTWMLRKWPQRNVQLQLFYVRFMAGVLTQCMSRGIFLSVPVVSRVFSRIRMCIQSPHFMIAKEASSVCGNIPLVGMYLSNDQTLREQVSAALHENATGHWNDRIREMSDEYFDLLLDFA</sequence>
<dbReference type="Proteomes" id="UP000794436">
    <property type="component" value="Unassembled WGS sequence"/>
</dbReference>
<dbReference type="PANTHER" id="PTHR10257:SF3">
    <property type="entry name" value="SERINE_THREONINE-PROTEIN PHOSPHATASE 2A 56 KDA REGULATORY SUBUNIT GAMMA ISOFORM"/>
    <property type="match status" value="1"/>
</dbReference>
<dbReference type="SUPFAM" id="SSF48371">
    <property type="entry name" value="ARM repeat"/>
    <property type="match status" value="1"/>
</dbReference>
<protein>
    <submittedName>
        <fullName evidence="2">Uncharacterized protein</fullName>
    </submittedName>
</protein>
<dbReference type="InterPro" id="IPR011989">
    <property type="entry name" value="ARM-like"/>
</dbReference>
<feature type="region of interest" description="Disordered" evidence="1">
    <location>
        <begin position="25"/>
        <end position="164"/>
    </location>
</feature>
<dbReference type="Gene3D" id="1.25.10.10">
    <property type="entry name" value="Leucine-rich Repeat Variant"/>
    <property type="match status" value="1"/>
</dbReference>
<reference evidence="2" key="1">
    <citation type="submission" date="2019-03" db="EMBL/GenBank/DDBJ databases">
        <title>Long read genome sequence of the mycoparasitic Pythium oligandrum ATCC 38472 isolated from sugarbeet rhizosphere.</title>
        <authorList>
            <person name="Gaulin E."/>
        </authorList>
    </citation>
    <scope>NUCLEOTIDE SEQUENCE</scope>
    <source>
        <strain evidence="2">ATCC 38472_TT</strain>
    </source>
</reference>
<dbReference type="AlphaFoldDB" id="A0A8K1FJK3"/>
<dbReference type="InterPro" id="IPR002554">
    <property type="entry name" value="PP2A_B56"/>
</dbReference>
<name>A0A8K1FJK3_PYTOL</name>
<feature type="region of interest" description="Disordered" evidence="1">
    <location>
        <begin position="203"/>
        <end position="238"/>
    </location>
</feature>
<evidence type="ECO:0000313" key="3">
    <source>
        <dbReference type="Proteomes" id="UP000794436"/>
    </source>
</evidence>
<accession>A0A8K1FJK3</accession>
<dbReference type="GO" id="GO:0007165">
    <property type="term" value="P:signal transduction"/>
    <property type="evidence" value="ECO:0007669"/>
    <property type="project" value="InterPro"/>
</dbReference>
<organism evidence="2 3">
    <name type="scientific">Pythium oligandrum</name>
    <name type="common">Mycoparasitic fungus</name>
    <dbReference type="NCBI Taxonomy" id="41045"/>
    <lineage>
        <taxon>Eukaryota</taxon>
        <taxon>Sar</taxon>
        <taxon>Stramenopiles</taxon>
        <taxon>Oomycota</taxon>
        <taxon>Peronosporomycetes</taxon>
        <taxon>Pythiales</taxon>
        <taxon>Pythiaceae</taxon>
        <taxon>Pythium</taxon>
    </lineage>
</organism>
<dbReference type="Pfam" id="PF01603">
    <property type="entry name" value="B56"/>
    <property type="match status" value="1"/>
</dbReference>
<feature type="compositionally biased region" description="Basic residues" evidence="1">
    <location>
        <begin position="55"/>
        <end position="69"/>
    </location>
</feature>
<dbReference type="PANTHER" id="PTHR10257">
    <property type="entry name" value="SERINE/THREONINE PROTEIN PHOSPHATASE 2A PP2A REGULATORY SUBUNIT B"/>
    <property type="match status" value="1"/>
</dbReference>